<dbReference type="PANTHER" id="PTHR43663">
    <property type="entry name" value="CHROMATE TRANSPORT PROTEIN-RELATED"/>
    <property type="match status" value="1"/>
</dbReference>
<dbReference type="RefSeq" id="WP_262432202.1">
    <property type="nucleotide sequence ID" value="NZ_JACRTE010000008.1"/>
</dbReference>
<feature type="transmembrane region" description="Helical" evidence="7">
    <location>
        <begin position="77"/>
        <end position="99"/>
    </location>
</feature>
<feature type="transmembrane region" description="Helical" evidence="7">
    <location>
        <begin position="111"/>
        <end position="131"/>
    </location>
</feature>
<evidence type="ECO:0000313" key="9">
    <source>
        <dbReference type="Proteomes" id="UP000647416"/>
    </source>
</evidence>
<feature type="transmembrane region" description="Helical" evidence="7">
    <location>
        <begin position="138"/>
        <end position="158"/>
    </location>
</feature>
<gene>
    <name evidence="8" type="ORF">H8706_07990</name>
</gene>
<feature type="transmembrane region" description="Helical" evidence="7">
    <location>
        <begin position="164"/>
        <end position="180"/>
    </location>
</feature>
<keyword evidence="3" id="KW-1003">Cell membrane</keyword>
<dbReference type="AlphaFoldDB" id="A0A926ITP4"/>
<sequence>MKKTLSLFLAFFKIGAFTFGGGYAMIALLENEFVEKKKWITKNEFLDMVAIAESTPGPVAVNSATYIGYKTAGFKGAAVSTLAVCIPSFAVIFCISLFFEQFLKLTYVSYAFRGIQVCVIYLILSAGLKMLKNIKKTAFNIVILLSVIAAMVSCTVFSVSISSVCYILICGVLGMAAFFLKKLKKGCD</sequence>
<reference evidence="8" key="1">
    <citation type="submission" date="2020-08" db="EMBL/GenBank/DDBJ databases">
        <title>Genome public.</title>
        <authorList>
            <person name="Liu C."/>
            <person name="Sun Q."/>
        </authorList>
    </citation>
    <scope>NUCLEOTIDE SEQUENCE</scope>
    <source>
        <strain evidence="8">NSJ-50</strain>
    </source>
</reference>
<dbReference type="InterPro" id="IPR003370">
    <property type="entry name" value="Chromate_transpt"/>
</dbReference>
<evidence type="ECO:0000256" key="4">
    <source>
        <dbReference type="ARBA" id="ARBA00022692"/>
    </source>
</evidence>
<dbReference type="Proteomes" id="UP000647416">
    <property type="component" value="Unassembled WGS sequence"/>
</dbReference>
<dbReference type="EMBL" id="JACRTE010000008">
    <property type="protein sequence ID" value="MBC8596805.1"/>
    <property type="molecule type" value="Genomic_DNA"/>
</dbReference>
<dbReference type="GO" id="GO:0015109">
    <property type="term" value="F:chromate transmembrane transporter activity"/>
    <property type="evidence" value="ECO:0007669"/>
    <property type="project" value="InterPro"/>
</dbReference>
<accession>A0A926ITP4</accession>
<evidence type="ECO:0000256" key="5">
    <source>
        <dbReference type="ARBA" id="ARBA00022989"/>
    </source>
</evidence>
<dbReference type="InterPro" id="IPR052518">
    <property type="entry name" value="CHR_Transporter"/>
</dbReference>
<keyword evidence="4 7" id="KW-0812">Transmembrane</keyword>
<name>A0A926ITP4_9FIRM</name>
<comment type="caution">
    <text evidence="8">The sequence shown here is derived from an EMBL/GenBank/DDBJ whole genome shotgun (WGS) entry which is preliminary data.</text>
</comment>
<evidence type="ECO:0000313" key="8">
    <source>
        <dbReference type="EMBL" id="MBC8596805.1"/>
    </source>
</evidence>
<keyword evidence="6 7" id="KW-0472">Membrane</keyword>
<evidence type="ECO:0000256" key="7">
    <source>
        <dbReference type="SAM" id="Phobius"/>
    </source>
</evidence>
<organism evidence="8 9">
    <name type="scientific">Qingrenia yutianensis</name>
    <dbReference type="NCBI Taxonomy" id="2763676"/>
    <lineage>
        <taxon>Bacteria</taxon>
        <taxon>Bacillati</taxon>
        <taxon>Bacillota</taxon>
        <taxon>Clostridia</taxon>
        <taxon>Eubacteriales</taxon>
        <taxon>Oscillospiraceae</taxon>
        <taxon>Qingrenia</taxon>
    </lineage>
</organism>
<feature type="transmembrane region" description="Helical" evidence="7">
    <location>
        <begin position="6"/>
        <end position="29"/>
    </location>
</feature>
<evidence type="ECO:0000256" key="6">
    <source>
        <dbReference type="ARBA" id="ARBA00023136"/>
    </source>
</evidence>
<proteinExistence type="inferred from homology"/>
<comment type="subcellular location">
    <subcellularLocation>
        <location evidence="1">Cell membrane</location>
        <topology evidence="1">Multi-pass membrane protein</topology>
    </subcellularLocation>
</comment>
<keyword evidence="5 7" id="KW-1133">Transmembrane helix</keyword>
<evidence type="ECO:0000256" key="1">
    <source>
        <dbReference type="ARBA" id="ARBA00004651"/>
    </source>
</evidence>
<keyword evidence="9" id="KW-1185">Reference proteome</keyword>
<comment type="similarity">
    <text evidence="2">Belongs to the chromate ion transporter (CHR) (TC 2.A.51) family.</text>
</comment>
<protein>
    <submittedName>
        <fullName evidence="8">Chromate transporter</fullName>
    </submittedName>
</protein>
<evidence type="ECO:0000256" key="3">
    <source>
        <dbReference type="ARBA" id="ARBA00022475"/>
    </source>
</evidence>
<dbReference type="PANTHER" id="PTHR43663:SF1">
    <property type="entry name" value="CHROMATE TRANSPORTER"/>
    <property type="match status" value="1"/>
</dbReference>
<dbReference type="Pfam" id="PF02417">
    <property type="entry name" value="Chromate_transp"/>
    <property type="match status" value="1"/>
</dbReference>
<evidence type="ECO:0000256" key="2">
    <source>
        <dbReference type="ARBA" id="ARBA00005262"/>
    </source>
</evidence>
<dbReference type="GO" id="GO:0005886">
    <property type="term" value="C:plasma membrane"/>
    <property type="evidence" value="ECO:0007669"/>
    <property type="project" value="UniProtKB-SubCell"/>
</dbReference>